<name>A0A7J0BVL0_9BACT</name>
<dbReference type="Proteomes" id="UP000503820">
    <property type="component" value="Unassembled WGS sequence"/>
</dbReference>
<protein>
    <submittedName>
        <fullName evidence="1">Uncharacterized protein</fullName>
    </submittedName>
</protein>
<keyword evidence="2" id="KW-1185">Reference proteome</keyword>
<accession>A0A7J0BVL0</accession>
<evidence type="ECO:0000313" key="2">
    <source>
        <dbReference type="Proteomes" id="UP000503820"/>
    </source>
</evidence>
<dbReference type="EMBL" id="BLVP01000008">
    <property type="protein sequence ID" value="GFM37034.1"/>
    <property type="molecule type" value="Genomic_DNA"/>
</dbReference>
<dbReference type="RefSeq" id="WP_174409684.1">
    <property type="nucleotide sequence ID" value="NZ_BLVP01000008.1"/>
</dbReference>
<comment type="caution">
    <text evidence="1">The sequence shown here is derived from an EMBL/GenBank/DDBJ whole genome shotgun (WGS) entry which is preliminary data.</text>
</comment>
<gene>
    <name evidence="1" type="ORF">DSM19430T_17180</name>
</gene>
<proteinExistence type="predicted"/>
<reference evidence="1 2" key="1">
    <citation type="submission" date="2020-05" db="EMBL/GenBank/DDBJ databases">
        <title>Draft genome sequence of Desulfovibrio psychrotolerans JS1T.</title>
        <authorList>
            <person name="Ueno A."/>
            <person name="Tamazawa S."/>
            <person name="Tamamura S."/>
            <person name="Murakami T."/>
            <person name="Kiyama T."/>
            <person name="Inomata H."/>
            <person name="Amano Y."/>
            <person name="Miyakawa K."/>
            <person name="Tamaki H."/>
            <person name="Naganuma T."/>
            <person name="Kaneko K."/>
        </authorList>
    </citation>
    <scope>NUCLEOTIDE SEQUENCE [LARGE SCALE GENOMIC DNA]</scope>
    <source>
        <strain evidence="1 2">JS1</strain>
    </source>
</reference>
<sequence>MSQGRCIQFDAGQGIMVVEEFDTNFTPEHRYGMATGIITTFDISRARMGMEPRPEDIVRTAYVVDGEKRIAVRVMNVTRQEGMR</sequence>
<dbReference type="AlphaFoldDB" id="A0A7J0BVL0"/>
<organism evidence="1 2">
    <name type="scientific">Desulfovibrio psychrotolerans</name>
    <dbReference type="NCBI Taxonomy" id="415242"/>
    <lineage>
        <taxon>Bacteria</taxon>
        <taxon>Pseudomonadati</taxon>
        <taxon>Thermodesulfobacteriota</taxon>
        <taxon>Desulfovibrionia</taxon>
        <taxon>Desulfovibrionales</taxon>
        <taxon>Desulfovibrionaceae</taxon>
        <taxon>Desulfovibrio</taxon>
    </lineage>
</organism>
<evidence type="ECO:0000313" key="1">
    <source>
        <dbReference type="EMBL" id="GFM37034.1"/>
    </source>
</evidence>